<evidence type="ECO:0000313" key="1">
    <source>
        <dbReference type="EMBL" id="NMV36811.1"/>
    </source>
</evidence>
<protein>
    <submittedName>
        <fullName evidence="1">Uncharacterized protein</fullName>
    </submittedName>
</protein>
<dbReference type="Proteomes" id="UP000575469">
    <property type="component" value="Unassembled WGS sequence"/>
</dbReference>
<gene>
    <name evidence="1" type="ORF">HGR00_02680</name>
</gene>
<dbReference type="EMBL" id="JABBZM010000002">
    <property type="protein sequence ID" value="NMV36811.1"/>
    <property type="molecule type" value="Genomic_DNA"/>
</dbReference>
<evidence type="ECO:0000313" key="2">
    <source>
        <dbReference type="Proteomes" id="UP000575469"/>
    </source>
</evidence>
<reference evidence="1 2" key="1">
    <citation type="submission" date="2020-04" db="EMBL/GenBank/DDBJ databases">
        <title>Ralstonia insidiosa genome sequencing and assembly.</title>
        <authorList>
            <person name="Martins R.C.R."/>
            <person name="Perdigao-Neto L.V."/>
            <person name="Levin A.S.S."/>
            <person name="Costa S.F."/>
        </authorList>
    </citation>
    <scope>NUCLEOTIDE SEQUENCE [LARGE SCALE GENOMIC DNA]</scope>
    <source>
        <strain evidence="1 2">5047</strain>
    </source>
</reference>
<dbReference type="AlphaFoldDB" id="A0A848NP56"/>
<name>A0A848NP56_9RALS</name>
<comment type="caution">
    <text evidence="1">The sequence shown here is derived from an EMBL/GenBank/DDBJ whole genome shotgun (WGS) entry which is preliminary data.</text>
</comment>
<dbReference type="RefSeq" id="WP_169339167.1">
    <property type="nucleotide sequence ID" value="NZ_JABBZM010000002.1"/>
</dbReference>
<sequence>MKAKNAPPCARFAVVSNPGTLFARIEDFTMTLNEAHECVQCYDIPVDVMRVTSTGELSTEL</sequence>
<accession>A0A848NP56</accession>
<proteinExistence type="predicted"/>
<organism evidence="1 2">
    <name type="scientific">Ralstonia insidiosa</name>
    <dbReference type="NCBI Taxonomy" id="190721"/>
    <lineage>
        <taxon>Bacteria</taxon>
        <taxon>Pseudomonadati</taxon>
        <taxon>Pseudomonadota</taxon>
        <taxon>Betaproteobacteria</taxon>
        <taxon>Burkholderiales</taxon>
        <taxon>Burkholderiaceae</taxon>
        <taxon>Ralstonia</taxon>
    </lineage>
</organism>